<dbReference type="GO" id="GO:0000156">
    <property type="term" value="F:phosphorelay response regulator activity"/>
    <property type="evidence" value="ECO:0007669"/>
    <property type="project" value="InterPro"/>
</dbReference>
<dbReference type="GO" id="GO:0003677">
    <property type="term" value="F:DNA binding"/>
    <property type="evidence" value="ECO:0007669"/>
    <property type="project" value="InterPro"/>
</dbReference>
<evidence type="ECO:0000259" key="3">
    <source>
        <dbReference type="PROSITE" id="PS50930"/>
    </source>
</evidence>
<keyword evidence="5" id="KW-1185">Reference proteome</keyword>
<evidence type="ECO:0000256" key="1">
    <source>
        <dbReference type="PROSITE-ProRule" id="PRU00169"/>
    </source>
</evidence>
<dbReference type="InterPro" id="IPR001789">
    <property type="entry name" value="Sig_transdc_resp-reg_receiver"/>
</dbReference>
<sequence length="246" mass="27618">MRPLKTVIIDEEQPTRELLSTLLSSDPAIETIESTGTMGVVLNTLKHHSVDILLSDIKKAPEEMIEFATAAGKTTRPYLIYTSHQADHAVAAFDRQADDFLLKPISQERLSQAIDRAQRHIEKTKAAKQNEPLNRFEAHSGNRTSYIAPDDIDWVEAAGNYVSLHVGEQQWMLRSTMSHFENLICNGAPFLRVSRSAIVNLRKVSQLIRINPKKKHIMLSSGQTIPLTIPTKELTDRIAISTDLRS</sequence>
<dbReference type="Gene3D" id="3.40.50.2300">
    <property type="match status" value="1"/>
</dbReference>
<dbReference type="RefSeq" id="WP_185660051.1">
    <property type="nucleotide sequence ID" value="NZ_CAWPOO010000008.1"/>
</dbReference>
<reference evidence="4 5" key="1">
    <citation type="submission" date="2020-07" db="EMBL/GenBank/DDBJ databases">
        <authorList>
            <person name="Feng X."/>
        </authorList>
    </citation>
    <scope>NUCLEOTIDE SEQUENCE [LARGE SCALE GENOMIC DNA]</scope>
    <source>
        <strain evidence="4 5">JCM23202</strain>
    </source>
</reference>
<organism evidence="4 5">
    <name type="scientific">Pelagicoccus albus</name>
    <dbReference type="NCBI Taxonomy" id="415222"/>
    <lineage>
        <taxon>Bacteria</taxon>
        <taxon>Pseudomonadati</taxon>
        <taxon>Verrucomicrobiota</taxon>
        <taxon>Opitutia</taxon>
        <taxon>Puniceicoccales</taxon>
        <taxon>Pelagicoccaceae</taxon>
        <taxon>Pelagicoccus</taxon>
    </lineage>
</organism>
<dbReference type="EMBL" id="JACHVC010000008">
    <property type="protein sequence ID" value="MBC2606160.1"/>
    <property type="molecule type" value="Genomic_DNA"/>
</dbReference>
<dbReference type="Gene3D" id="2.40.50.1020">
    <property type="entry name" value="LytTr DNA-binding domain"/>
    <property type="match status" value="1"/>
</dbReference>
<dbReference type="PROSITE" id="PS50110">
    <property type="entry name" value="RESPONSE_REGULATORY"/>
    <property type="match status" value="1"/>
</dbReference>
<accession>A0A7X1B5U1</accession>
<dbReference type="SMART" id="SM00850">
    <property type="entry name" value="LytTR"/>
    <property type="match status" value="1"/>
</dbReference>
<dbReference type="SUPFAM" id="SSF52172">
    <property type="entry name" value="CheY-like"/>
    <property type="match status" value="1"/>
</dbReference>
<keyword evidence="1" id="KW-0597">Phosphoprotein</keyword>
<comment type="caution">
    <text evidence="4">The sequence shown here is derived from an EMBL/GenBank/DDBJ whole genome shotgun (WGS) entry which is preliminary data.</text>
</comment>
<gene>
    <name evidence="4" type="ORF">H5P27_08885</name>
</gene>
<feature type="domain" description="Response regulatory" evidence="2">
    <location>
        <begin position="5"/>
        <end position="118"/>
    </location>
</feature>
<proteinExistence type="predicted"/>
<dbReference type="InterPro" id="IPR011006">
    <property type="entry name" value="CheY-like_superfamily"/>
</dbReference>
<protein>
    <submittedName>
        <fullName evidence="4">Response regulator transcription factor</fullName>
    </submittedName>
</protein>
<dbReference type="Proteomes" id="UP000526501">
    <property type="component" value="Unassembled WGS sequence"/>
</dbReference>
<dbReference type="PANTHER" id="PTHR37299">
    <property type="entry name" value="TRANSCRIPTIONAL REGULATOR-RELATED"/>
    <property type="match status" value="1"/>
</dbReference>
<evidence type="ECO:0000313" key="4">
    <source>
        <dbReference type="EMBL" id="MBC2606160.1"/>
    </source>
</evidence>
<dbReference type="Pfam" id="PF04397">
    <property type="entry name" value="LytTR"/>
    <property type="match status" value="1"/>
</dbReference>
<dbReference type="Pfam" id="PF00072">
    <property type="entry name" value="Response_reg"/>
    <property type="match status" value="1"/>
</dbReference>
<dbReference type="AlphaFoldDB" id="A0A7X1B5U1"/>
<evidence type="ECO:0000313" key="5">
    <source>
        <dbReference type="Proteomes" id="UP000526501"/>
    </source>
</evidence>
<dbReference type="SMART" id="SM00448">
    <property type="entry name" value="REC"/>
    <property type="match status" value="1"/>
</dbReference>
<dbReference type="InterPro" id="IPR007492">
    <property type="entry name" value="LytTR_DNA-bd_dom"/>
</dbReference>
<dbReference type="PANTHER" id="PTHR37299:SF1">
    <property type="entry name" value="STAGE 0 SPORULATION PROTEIN A HOMOLOG"/>
    <property type="match status" value="1"/>
</dbReference>
<dbReference type="InterPro" id="IPR046947">
    <property type="entry name" value="LytR-like"/>
</dbReference>
<feature type="domain" description="HTH LytTR-type" evidence="3">
    <location>
        <begin position="136"/>
        <end position="209"/>
    </location>
</feature>
<dbReference type="PROSITE" id="PS50930">
    <property type="entry name" value="HTH_LYTTR"/>
    <property type="match status" value="1"/>
</dbReference>
<evidence type="ECO:0000259" key="2">
    <source>
        <dbReference type="PROSITE" id="PS50110"/>
    </source>
</evidence>
<name>A0A7X1B5U1_9BACT</name>
<feature type="modified residue" description="4-aspartylphosphate" evidence="1">
    <location>
        <position position="56"/>
    </location>
</feature>